<protein>
    <recommendedName>
        <fullName evidence="4">Nicotinate-nucleotide--dimethylbenzimidazole phosphoribosyltransferase</fullName>
        <ecNumber evidence="3">2.4.2.21</ecNumber>
    </recommendedName>
    <alternativeName>
        <fullName evidence="8">N(1)-alpha-phosphoribosyltransferase</fullName>
    </alternativeName>
</protein>
<name>B1Y319_LEPCP</name>
<evidence type="ECO:0000256" key="4">
    <source>
        <dbReference type="ARBA" id="ARBA00015486"/>
    </source>
</evidence>
<dbReference type="EC" id="2.4.2.21" evidence="3"/>
<proteinExistence type="inferred from homology"/>
<dbReference type="HOGENOM" id="CLU_002982_0_0_4"/>
<evidence type="ECO:0000256" key="5">
    <source>
        <dbReference type="ARBA" id="ARBA00022573"/>
    </source>
</evidence>
<accession>B1Y319</accession>
<dbReference type="InterPro" id="IPR023195">
    <property type="entry name" value="Nict_dMeBzImd_PRibTrfase_N"/>
</dbReference>
<evidence type="ECO:0000313" key="10">
    <source>
        <dbReference type="EMBL" id="ACB35675.1"/>
    </source>
</evidence>
<organism evidence="10 11">
    <name type="scientific">Leptothrix cholodnii (strain ATCC 51168 / LMG 8142 / SP-6)</name>
    <name type="common">Leptothrix discophora (strain SP-6)</name>
    <dbReference type="NCBI Taxonomy" id="395495"/>
    <lineage>
        <taxon>Bacteria</taxon>
        <taxon>Pseudomonadati</taxon>
        <taxon>Pseudomonadota</taxon>
        <taxon>Betaproteobacteria</taxon>
        <taxon>Burkholderiales</taxon>
        <taxon>Sphaerotilaceae</taxon>
        <taxon>Leptothrix</taxon>
    </lineage>
</organism>
<evidence type="ECO:0000256" key="3">
    <source>
        <dbReference type="ARBA" id="ARBA00011991"/>
    </source>
</evidence>
<sequence length="364" mass="38031">MFTDTPPLVASTARPSLEQALQLKLTRRVALAGRMGELEPLAVRIGLIQNALRPRLRQPQLLVFAGDHGLAVDVSSPSGRRTVSVVDDVLNGRVPLPVFAHQQGLTLNVVDCGLTTPLRVRPGIMARKIAHGTRNCRVTQAMSLDQLHAAIRAGMEIADALPGNVLGCAGLGVGSIEAAALVISRITGLSLRTILHAGDKMPSMTLEHLMVVLQGAQTRHSQVEDPVEVLAAFGGFETAMMVGAMLKAAEKRHLIMIDGIAACAALLVASHIAGPVADYCVFCRSTDHAGLDAVLAGFHATALLALGMDSLDGTGITVSWPLVAAAAALLSDVADGPEAPPASEEPAEAVLTAAVREFINLPNR</sequence>
<evidence type="ECO:0000313" key="11">
    <source>
        <dbReference type="Proteomes" id="UP000001693"/>
    </source>
</evidence>
<keyword evidence="11" id="KW-1185">Reference proteome</keyword>
<evidence type="ECO:0000256" key="6">
    <source>
        <dbReference type="ARBA" id="ARBA00022676"/>
    </source>
</evidence>
<dbReference type="Gene3D" id="3.40.50.10210">
    <property type="match status" value="1"/>
</dbReference>
<dbReference type="InterPro" id="IPR003200">
    <property type="entry name" value="Nict_dMeBzImd_PRibTrfase"/>
</dbReference>
<keyword evidence="7 10" id="KW-0808">Transferase</keyword>
<dbReference type="PANTHER" id="PTHR43463:SF1">
    <property type="entry name" value="NICOTINATE-NUCLEOTIDE--DIMETHYLBENZIMIDAZOLE PHOSPHORIBOSYLTRANSFERASE"/>
    <property type="match status" value="1"/>
</dbReference>
<dbReference type="KEGG" id="lch:Lcho_3417"/>
<dbReference type="CDD" id="cd02439">
    <property type="entry name" value="DMB-PRT_CobT"/>
    <property type="match status" value="1"/>
</dbReference>
<dbReference type="Gene3D" id="1.10.1610.10">
    <property type="match status" value="1"/>
</dbReference>
<dbReference type="UniPathway" id="UPA00061">
    <property type="reaction ID" value="UER00516"/>
</dbReference>
<comment type="catalytic activity">
    <reaction evidence="9">
        <text>5,6-dimethylbenzimidazole + nicotinate beta-D-ribonucleotide = alpha-ribazole 5'-phosphate + nicotinate + H(+)</text>
        <dbReference type="Rhea" id="RHEA:11196"/>
        <dbReference type="ChEBI" id="CHEBI:15378"/>
        <dbReference type="ChEBI" id="CHEBI:15890"/>
        <dbReference type="ChEBI" id="CHEBI:32544"/>
        <dbReference type="ChEBI" id="CHEBI:57502"/>
        <dbReference type="ChEBI" id="CHEBI:57918"/>
        <dbReference type="EC" id="2.4.2.21"/>
    </reaction>
</comment>
<dbReference type="STRING" id="395495.Lcho_3417"/>
<dbReference type="OrthoDB" id="8882971at2"/>
<dbReference type="AlphaFoldDB" id="B1Y319"/>
<gene>
    <name evidence="10" type="ordered locus">Lcho_3417</name>
</gene>
<dbReference type="Pfam" id="PF02277">
    <property type="entry name" value="DBI_PRT"/>
    <property type="match status" value="1"/>
</dbReference>
<comment type="pathway">
    <text evidence="1">Nucleoside biosynthesis; alpha-ribazole biosynthesis; alpha-ribazole from 5,6-dimethylbenzimidazole: step 1/2.</text>
</comment>
<evidence type="ECO:0000256" key="7">
    <source>
        <dbReference type="ARBA" id="ARBA00022679"/>
    </source>
</evidence>
<keyword evidence="6 10" id="KW-0328">Glycosyltransferase</keyword>
<evidence type="ECO:0000256" key="8">
    <source>
        <dbReference type="ARBA" id="ARBA00030686"/>
    </source>
</evidence>
<evidence type="ECO:0000256" key="1">
    <source>
        <dbReference type="ARBA" id="ARBA00005049"/>
    </source>
</evidence>
<comment type="similarity">
    <text evidence="2">Belongs to the CobT family.</text>
</comment>
<dbReference type="GO" id="GO:0009236">
    <property type="term" value="P:cobalamin biosynthetic process"/>
    <property type="evidence" value="ECO:0007669"/>
    <property type="project" value="UniProtKB-KW"/>
</dbReference>
<dbReference type="RefSeq" id="WP_012348422.1">
    <property type="nucleotide sequence ID" value="NC_010524.1"/>
</dbReference>
<dbReference type="eggNOG" id="COG2038">
    <property type="taxonomic scope" value="Bacteria"/>
</dbReference>
<evidence type="ECO:0000256" key="2">
    <source>
        <dbReference type="ARBA" id="ARBA00007110"/>
    </source>
</evidence>
<keyword evidence="5" id="KW-0169">Cobalamin biosynthesis</keyword>
<reference evidence="10 11" key="1">
    <citation type="submission" date="2008-03" db="EMBL/GenBank/DDBJ databases">
        <title>Complete sequence of Leptothrix cholodnii SP-6.</title>
        <authorList>
            <consortium name="US DOE Joint Genome Institute"/>
            <person name="Copeland A."/>
            <person name="Lucas S."/>
            <person name="Lapidus A."/>
            <person name="Glavina del Rio T."/>
            <person name="Dalin E."/>
            <person name="Tice H."/>
            <person name="Bruce D."/>
            <person name="Goodwin L."/>
            <person name="Pitluck S."/>
            <person name="Chertkov O."/>
            <person name="Brettin T."/>
            <person name="Detter J.C."/>
            <person name="Han C."/>
            <person name="Kuske C.R."/>
            <person name="Schmutz J."/>
            <person name="Larimer F."/>
            <person name="Land M."/>
            <person name="Hauser L."/>
            <person name="Kyrpides N."/>
            <person name="Lykidis A."/>
            <person name="Emerson D."/>
            <person name="Richardson P."/>
        </authorList>
    </citation>
    <scope>NUCLEOTIDE SEQUENCE [LARGE SCALE GENOMIC DNA]</scope>
    <source>
        <strain evidence="11">ATCC 51168 / LMG 8142 / SP-6</strain>
    </source>
</reference>
<dbReference type="Proteomes" id="UP000001693">
    <property type="component" value="Chromosome"/>
</dbReference>
<dbReference type="InterPro" id="IPR036087">
    <property type="entry name" value="Nict_dMeBzImd_PRibTrfase_sf"/>
</dbReference>
<evidence type="ECO:0000256" key="9">
    <source>
        <dbReference type="ARBA" id="ARBA00047340"/>
    </source>
</evidence>
<dbReference type="EMBL" id="CP001013">
    <property type="protein sequence ID" value="ACB35675.1"/>
    <property type="molecule type" value="Genomic_DNA"/>
</dbReference>
<dbReference type="GO" id="GO:0008939">
    <property type="term" value="F:nicotinate-nucleotide-dimethylbenzimidazole phosphoribosyltransferase activity"/>
    <property type="evidence" value="ECO:0007669"/>
    <property type="project" value="UniProtKB-EC"/>
</dbReference>
<dbReference type="PANTHER" id="PTHR43463">
    <property type="entry name" value="NICOTINATE-NUCLEOTIDE--DIMETHYLBENZIMIDAZOLE PHOSPHORIBOSYLTRANSFERASE"/>
    <property type="match status" value="1"/>
</dbReference>
<dbReference type="SUPFAM" id="SSF52733">
    <property type="entry name" value="Nicotinate mononucleotide:5,6-dimethylbenzimidazole phosphoribosyltransferase (CobT)"/>
    <property type="match status" value="1"/>
</dbReference>